<reference evidence="3" key="1">
    <citation type="submission" date="2024-04" db="EMBL/GenBank/DDBJ databases">
        <title>Phylogenomic analyses of a clade within the roseobacter group suggest taxonomic reassignments of species of the genera Aestuariivita, Citreicella, Loktanella, Nautella, Pelagibaca, Ruegeria, Thalassobius, Thiobacimonas and Tropicibacter, and the proposal o.</title>
        <authorList>
            <person name="Jeon C.O."/>
        </authorList>
    </citation>
    <scope>NUCLEOTIDE SEQUENCE [LARGE SCALE GENOMIC DNA]</scope>
    <source>
        <strain evidence="3">BS5-3</strain>
    </source>
</reference>
<evidence type="ECO:0000313" key="3">
    <source>
        <dbReference type="Proteomes" id="UP001440612"/>
    </source>
</evidence>
<feature type="domain" description="DUF6493" evidence="1">
    <location>
        <begin position="63"/>
        <end position="166"/>
    </location>
</feature>
<proteinExistence type="predicted"/>
<name>A0ABZ2V3P3_9RHOB</name>
<dbReference type="InterPro" id="IPR045472">
    <property type="entry name" value="DUF6493"/>
</dbReference>
<keyword evidence="3" id="KW-1185">Reference proteome</keyword>
<evidence type="ECO:0000259" key="1">
    <source>
        <dbReference type="Pfam" id="PF20103"/>
    </source>
</evidence>
<dbReference type="InterPro" id="IPR016024">
    <property type="entry name" value="ARM-type_fold"/>
</dbReference>
<accession>A0ABZ2V3P3</accession>
<dbReference type="SUPFAM" id="SSF48371">
    <property type="entry name" value="ARM repeat"/>
    <property type="match status" value="1"/>
</dbReference>
<dbReference type="InterPro" id="IPR011989">
    <property type="entry name" value="ARM-like"/>
</dbReference>
<gene>
    <name evidence="2" type="ORF">AABB29_13755</name>
</gene>
<dbReference type="Proteomes" id="UP001440612">
    <property type="component" value="Chromosome"/>
</dbReference>
<protein>
    <submittedName>
        <fullName evidence="2">DUF6493 family protein</fullName>
    </submittedName>
</protein>
<dbReference type="RefSeq" id="WP_373636611.1">
    <property type="nucleotide sequence ID" value="NZ_CP150951.2"/>
</dbReference>
<evidence type="ECO:0000313" key="2">
    <source>
        <dbReference type="EMBL" id="WZC47946.2"/>
    </source>
</evidence>
<dbReference type="Pfam" id="PF20103">
    <property type="entry name" value="DUF6493"/>
    <property type="match status" value="1"/>
</dbReference>
<sequence>MAIHSFLHWPVQTSALRGTPALKDPRLVTTPAKQAELINDLWRFFEVKGRGEFSLGYLDLGAAWRTRFVELCNAGHMQRDRLLDASLAALNRDFNEAETRCFVRLYTELEPTAEEQHVRCGKLLALLDAEVSSTVSFAVKAIKQLNKHDPIPAADLIKALRPVFLSPGKGVVMDAIGLVKDAAKRAPDTKPEAIDAIMQALRHKHESVSNASLAALENWAADLDPKALRELQASVPALLPSVQARALALLDTTGRAALS</sequence>
<dbReference type="EMBL" id="CP150951">
    <property type="protein sequence ID" value="WZC47946.2"/>
    <property type="molecule type" value="Genomic_DNA"/>
</dbReference>
<organism evidence="2 3">
    <name type="scientific">Yoonia phaeophyticola</name>
    <dbReference type="NCBI Taxonomy" id="3137369"/>
    <lineage>
        <taxon>Bacteria</taxon>
        <taxon>Pseudomonadati</taxon>
        <taxon>Pseudomonadota</taxon>
        <taxon>Alphaproteobacteria</taxon>
        <taxon>Rhodobacterales</taxon>
        <taxon>Paracoccaceae</taxon>
        <taxon>Yoonia</taxon>
    </lineage>
</organism>
<dbReference type="Gene3D" id="1.25.10.10">
    <property type="entry name" value="Leucine-rich Repeat Variant"/>
    <property type="match status" value="1"/>
</dbReference>